<dbReference type="AlphaFoldDB" id="A0A9P1EEN6"/>
<feature type="compositionally biased region" description="Basic and acidic residues" evidence="11">
    <location>
        <begin position="525"/>
        <end position="538"/>
    </location>
</feature>
<name>A0A9P1EEN6_CUSEU</name>
<evidence type="ECO:0000256" key="10">
    <source>
        <dbReference type="SAM" id="Coils"/>
    </source>
</evidence>
<evidence type="ECO:0000256" key="12">
    <source>
        <dbReference type="SAM" id="Phobius"/>
    </source>
</evidence>
<dbReference type="GO" id="GO:0005789">
    <property type="term" value="C:endoplasmic reticulum membrane"/>
    <property type="evidence" value="ECO:0007669"/>
    <property type="project" value="UniProtKB-SubCell"/>
</dbReference>
<evidence type="ECO:0000256" key="4">
    <source>
        <dbReference type="ARBA" id="ARBA00022692"/>
    </source>
</evidence>
<feature type="compositionally biased region" description="Basic and acidic residues" evidence="11">
    <location>
        <begin position="565"/>
        <end position="588"/>
    </location>
</feature>
<feature type="region of interest" description="Disordered" evidence="11">
    <location>
        <begin position="375"/>
        <end position="394"/>
    </location>
</feature>
<evidence type="ECO:0000256" key="11">
    <source>
        <dbReference type="SAM" id="MobiDB-lite"/>
    </source>
</evidence>
<feature type="coiled-coil region" evidence="10">
    <location>
        <begin position="249"/>
        <end position="304"/>
    </location>
</feature>
<gene>
    <name evidence="13" type="ORF">CEURO_LOCUS14712</name>
</gene>
<evidence type="ECO:0000313" key="13">
    <source>
        <dbReference type="EMBL" id="CAH9099963.1"/>
    </source>
</evidence>
<evidence type="ECO:0000256" key="9">
    <source>
        <dbReference type="ARBA" id="ARBA00038080"/>
    </source>
</evidence>
<dbReference type="GO" id="GO:0005886">
    <property type="term" value="C:plasma membrane"/>
    <property type="evidence" value="ECO:0007669"/>
    <property type="project" value="UniProtKB-SubCell"/>
</dbReference>
<keyword evidence="7 10" id="KW-0175">Coiled coil</keyword>
<organism evidence="13 14">
    <name type="scientific">Cuscuta europaea</name>
    <name type="common">European dodder</name>
    <dbReference type="NCBI Taxonomy" id="41803"/>
    <lineage>
        <taxon>Eukaryota</taxon>
        <taxon>Viridiplantae</taxon>
        <taxon>Streptophyta</taxon>
        <taxon>Embryophyta</taxon>
        <taxon>Tracheophyta</taxon>
        <taxon>Spermatophyta</taxon>
        <taxon>Magnoliopsida</taxon>
        <taxon>eudicotyledons</taxon>
        <taxon>Gunneridae</taxon>
        <taxon>Pentapetalae</taxon>
        <taxon>asterids</taxon>
        <taxon>lamiids</taxon>
        <taxon>Solanales</taxon>
        <taxon>Convolvulaceae</taxon>
        <taxon>Cuscuteae</taxon>
        <taxon>Cuscuta</taxon>
        <taxon>Cuscuta subgen. Cuscuta</taxon>
    </lineage>
</organism>
<evidence type="ECO:0000313" key="14">
    <source>
        <dbReference type="Proteomes" id="UP001152484"/>
    </source>
</evidence>
<feature type="transmembrane region" description="Helical" evidence="12">
    <location>
        <begin position="616"/>
        <end position="639"/>
    </location>
</feature>
<proteinExistence type="inferred from homology"/>
<keyword evidence="4 12" id="KW-0812">Transmembrane</keyword>
<evidence type="ECO:0000256" key="2">
    <source>
        <dbReference type="ARBA" id="ARBA00004389"/>
    </source>
</evidence>
<evidence type="ECO:0008006" key="15">
    <source>
        <dbReference type="Google" id="ProtNLM"/>
    </source>
</evidence>
<evidence type="ECO:0000256" key="5">
    <source>
        <dbReference type="ARBA" id="ARBA00022824"/>
    </source>
</evidence>
<dbReference type="PANTHER" id="PTHR32219">
    <property type="entry name" value="RNA-BINDING PROTEIN YLMH-RELATED"/>
    <property type="match status" value="1"/>
</dbReference>
<keyword evidence="6 12" id="KW-1133">Transmembrane helix</keyword>
<dbReference type="EMBL" id="CAMAPE010000038">
    <property type="protein sequence ID" value="CAH9099963.1"/>
    <property type="molecule type" value="Genomic_DNA"/>
</dbReference>
<comment type="subcellular location">
    <subcellularLocation>
        <location evidence="1">Cell membrane</location>
        <topology evidence="1">Single-pass membrane protein</topology>
    </subcellularLocation>
    <subcellularLocation>
        <location evidence="2">Endoplasmic reticulum membrane</location>
        <topology evidence="2">Single-pass membrane protein</topology>
    </subcellularLocation>
</comment>
<keyword evidence="3" id="KW-1003">Cell membrane</keyword>
<dbReference type="OrthoDB" id="2195113at2759"/>
<dbReference type="InterPro" id="IPR055282">
    <property type="entry name" value="PPI1-4"/>
</dbReference>
<feature type="compositionally biased region" description="Basic and acidic residues" evidence="11">
    <location>
        <begin position="473"/>
        <end position="518"/>
    </location>
</feature>
<evidence type="ECO:0000256" key="7">
    <source>
        <dbReference type="ARBA" id="ARBA00023054"/>
    </source>
</evidence>
<evidence type="ECO:0000256" key="1">
    <source>
        <dbReference type="ARBA" id="ARBA00004162"/>
    </source>
</evidence>
<keyword evidence="8 12" id="KW-0472">Membrane</keyword>
<dbReference type="PANTHER" id="PTHR32219:SF2">
    <property type="entry name" value="PROTON PUMP-INTERACTOR 1"/>
    <property type="match status" value="1"/>
</dbReference>
<keyword evidence="5" id="KW-0256">Endoplasmic reticulum</keyword>
<keyword evidence="14" id="KW-1185">Reference proteome</keyword>
<dbReference type="Proteomes" id="UP001152484">
    <property type="component" value="Unassembled WGS sequence"/>
</dbReference>
<protein>
    <recommendedName>
        <fullName evidence="15">Proton pump-interactor 1</fullName>
    </recommendedName>
</protein>
<reference evidence="13" key="1">
    <citation type="submission" date="2022-07" db="EMBL/GenBank/DDBJ databases">
        <authorList>
            <person name="Macas J."/>
            <person name="Novak P."/>
            <person name="Neumann P."/>
        </authorList>
    </citation>
    <scope>NUCLEOTIDE SEQUENCE</scope>
</reference>
<comment type="similarity">
    <text evidence="9">Belongs to the plant Proton pump-interactor protein family.</text>
</comment>
<evidence type="ECO:0000256" key="6">
    <source>
        <dbReference type="ARBA" id="ARBA00022989"/>
    </source>
</evidence>
<feature type="coiled-coil region" evidence="10">
    <location>
        <begin position="81"/>
        <end position="148"/>
    </location>
</feature>
<accession>A0A9P1EEN6</accession>
<feature type="compositionally biased region" description="Acidic residues" evidence="11">
    <location>
        <begin position="553"/>
        <end position="564"/>
    </location>
</feature>
<sequence length="640" mass="72637">MGADVETKLAHVSVENGGDSNSFLKENGSVPNETIKFGSHGTEEAIKVEVKSAPTINLPKDAVVEDWPEPQQIHSFYFVKYRSFEDQKLKAKIELAEKERQKKNQARSRMIDTLKAKKAARSELTNERKSLSAERQQYRSQMDEKRKVMEPLQQALGKLRGGGSRDRERGPVIFSSEVELNNYIKSLEYRIQHESILMSEEKQIIREIKQLEGTREKVIANAAERAKIEESMGEKESIQSQVKLIGVDLDGVRKEKQALSAKLKQIDDERDALNKDIDLLEKELDALTQERDKINESIVDLRKQREQGNSSFFKYRNLTSEARQLANKKDIAALKELSETEVEKFMTQWCNDKSFRDDYEKRILLSLDMRQLSKDGRMRNPDEKPLVLPEAPPATTVALVKTTNQKPSKEDSAPPQSDASLPVSKAQKEKINNNTSNNSNKPKEEINKTKKSLSSGVNVHNDDEEEIPGVTDVSKDKDSSVKEDKVDEEALRQAKREEELVKYREALERKKKKEEKAAAKAQLKAQKEAEKKLKDRERRAKKKGGGGGNAPDESTEEASEITTEDAEREKSEEKVETAIEPKSKEKKANTVRQRTRGKGSSDIQKVILKRKKAMNYWVWAAPAAAVSILLLLVVGYKFFA</sequence>
<feature type="compositionally biased region" description="Basic and acidic residues" evidence="11">
    <location>
        <begin position="375"/>
        <end position="385"/>
    </location>
</feature>
<feature type="region of interest" description="Disordered" evidence="11">
    <location>
        <begin position="402"/>
        <end position="602"/>
    </location>
</feature>
<evidence type="ECO:0000256" key="8">
    <source>
        <dbReference type="ARBA" id="ARBA00023136"/>
    </source>
</evidence>
<evidence type="ECO:0000256" key="3">
    <source>
        <dbReference type="ARBA" id="ARBA00022475"/>
    </source>
</evidence>
<comment type="caution">
    <text evidence="13">The sequence shown here is derived from an EMBL/GenBank/DDBJ whole genome shotgun (WGS) entry which is preliminary data.</text>
</comment>